<dbReference type="EMBL" id="QXGF01002533">
    <property type="protein sequence ID" value="KAE8924291.1"/>
    <property type="molecule type" value="Genomic_DNA"/>
</dbReference>
<evidence type="ECO:0000313" key="3">
    <source>
        <dbReference type="EMBL" id="KAE9084337.1"/>
    </source>
</evidence>
<evidence type="ECO:0000313" key="9">
    <source>
        <dbReference type="Proteomes" id="UP000429523"/>
    </source>
</evidence>
<protein>
    <submittedName>
        <fullName evidence="2">Uncharacterized protein</fullName>
    </submittedName>
</protein>
<dbReference type="Proteomes" id="UP000440367">
    <property type="component" value="Unassembled WGS sequence"/>
</dbReference>
<dbReference type="EMBL" id="QXGD01001853">
    <property type="protein sequence ID" value="KAE9197838.1"/>
    <property type="molecule type" value="Genomic_DNA"/>
</dbReference>
<accession>A0A6A3IUB6</accession>
<dbReference type="Proteomes" id="UP000486351">
    <property type="component" value="Unassembled WGS sequence"/>
</dbReference>
<dbReference type="EMBL" id="QXFZ01001831">
    <property type="protein sequence ID" value="KAE9084337.1"/>
    <property type="molecule type" value="Genomic_DNA"/>
</dbReference>
<dbReference type="EMBL" id="QXGB01001758">
    <property type="protein sequence ID" value="KAE9185955.1"/>
    <property type="molecule type" value="Genomic_DNA"/>
</dbReference>
<evidence type="ECO:0000313" key="12">
    <source>
        <dbReference type="Proteomes" id="UP000440367"/>
    </source>
</evidence>
<gene>
    <name evidence="7" type="ORF">PF001_g19962</name>
    <name evidence="6" type="ORF">PF002_g22620</name>
    <name evidence="5" type="ORF">PF005_g21048</name>
    <name evidence="4" type="ORF">PF006_g23737</name>
    <name evidence="3" type="ORF">PF007_g21558</name>
    <name evidence="8" type="ORF">PF008_g20328</name>
    <name evidence="1" type="ORF">PF009_g25475</name>
    <name evidence="2" type="ORF">PF011_g19897</name>
</gene>
<evidence type="ECO:0000313" key="14">
    <source>
        <dbReference type="Proteomes" id="UP000441208"/>
    </source>
</evidence>
<organism evidence="2 15">
    <name type="scientific">Phytophthora fragariae</name>
    <dbReference type="NCBI Taxonomy" id="53985"/>
    <lineage>
        <taxon>Eukaryota</taxon>
        <taxon>Sar</taxon>
        <taxon>Stramenopiles</taxon>
        <taxon>Oomycota</taxon>
        <taxon>Peronosporomycetes</taxon>
        <taxon>Peronosporales</taxon>
        <taxon>Peronosporaceae</taxon>
        <taxon>Phytophthora</taxon>
    </lineage>
</organism>
<dbReference type="AlphaFoldDB" id="A0A6A3IUB6"/>
<evidence type="ECO:0000313" key="11">
    <source>
        <dbReference type="Proteomes" id="UP000437068"/>
    </source>
</evidence>
<evidence type="ECO:0000313" key="8">
    <source>
        <dbReference type="EMBL" id="KAE9310932.1"/>
    </source>
</evidence>
<comment type="caution">
    <text evidence="2">The sequence shown here is derived from an EMBL/GenBank/DDBJ whole genome shotgun (WGS) entry which is preliminary data.</text>
</comment>
<dbReference type="EMBL" id="QXGA01002494">
    <property type="protein sequence ID" value="KAE9096636.1"/>
    <property type="molecule type" value="Genomic_DNA"/>
</dbReference>
<proteinExistence type="predicted"/>
<sequence>MYWLAFRSGDSISGCSVSWLRVLLVLVFICSRSGGWRCGGQWRRRWRGVVVRLRSMHRVCVCGSE</sequence>
<evidence type="ECO:0000313" key="7">
    <source>
        <dbReference type="EMBL" id="KAE9289600.1"/>
    </source>
</evidence>
<evidence type="ECO:0000313" key="4">
    <source>
        <dbReference type="EMBL" id="KAE9096636.1"/>
    </source>
</evidence>
<evidence type="ECO:0000313" key="1">
    <source>
        <dbReference type="EMBL" id="KAE8924291.1"/>
    </source>
</evidence>
<dbReference type="Proteomes" id="UP000429523">
    <property type="component" value="Unassembled WGS sequence"/>
</dbReference>
<name>A0A6A3IUB6_9STRA</name>
<dbReference type="Proteomes" id="UP000437068">
    <property type="component" value="Unassembled WGS sequence"/>
</dbReference>
<dbReference type="EMBL" id="QXFW01001724">
    <property type="protein sequence ID" value="KAE8986649.1"/>
    <property type="molecule type" value="Genomic_DNA"/>
</dbReference>
<dbReference type="Proteomes" id="UP000460718">
    <property type="component" value="Unassembled WGS sequence"/>
</dbReference>
<evidence type="ECO:0000313" key="2">
    <source>
        <dbReference type="EMBL" id="KAE8986649.1"/>
    </source>
</evidence>
<evidence type="ECO:0000313" key="15">
    <source>
        <dbReference type="Proteomes" id="UP000460718"/>
    </source>
</evidence>
<reference evidence="15 16" key="1">
    <citation type="submission" date="2018-09" db="EMBL/GenBank/DDBJ databases">
        <title>Genomic investigation of the strawberry pathogen Phytophthora fragariae indicates pathogenicity is determined by transcriptional variation in three key races.</title>
        <authorList>
            <person name="Adams T.M."/>
            <person name="Armitage A.D."/>
            <person name="Sobczyk M.K."/>
            <person name="Bates H.J."/>
            <person name="Dunwell J.M."/>
            <person name="Nellist C.F."/>
            <person name="Harrison R.J."/>
        </authorList>
    </citation>
    <scope>NUCLEOTIDE SEQUENCE [LARGE SCALE GENOMIC DNA]</scope>
    <source>
        <strain evidence="7 11">A4</strain>
        <strain evidence="6 12">BC-1</strain>
        <strain evidence="5 10">NOV-27</strain>
        <strain evidence="4 13">NOV-5</strain>
        <strain evidence="3 14">NOV-71</strain>
        <strain evidence="8 16">NOV-77</strain>
        <strain evidence="1 9">NOV-9</strain>
        <strain evidence="2 15">SCRP245</strain>
    </source>
</reference>
<evidence type="ECO:0000313" key="13">
    <source>
        <dbReference type="Proteomes" id="UP000440732"/>
    </source>
</evidence>
<evidence type="ECO:0000313" key="6">
    <source>
        <dbReference type="EMBL" id="KAE9197838.1"/>
    </source>
</evidence>
<dbReference type="Proteomes" id="UP000433483">
    <property type="component" value="Unassembled WGS sequence"/>
</dbReference>
<evidence type="ECO:0000313" key="5">
    <source>
        <dbReference type="EMBL" id="KAE9185955.1"/>
    </source>
</evidence>
<evidence type="ECO:0000313" key="16">
    <source>
        <dbReference type="Proteomes" id="UP000486351"/>
    </source>
</evidence>
<dbReference type="EMBL" id="QXGE01001675">
    <property type="protein sequence ID" value="KAE9289600.1"/>
    <property type="molecule type" value="Genomic_DNA"/>
</dbReference>
<dbReference type="EMBL" id="QXFY01001722">
    <property type="protein sequence ID" value="KAE9310932.1"/>
    <property type="molecule type" value="Genomic_DNA"/>
</dbReference>
<evidence type="ECO:0000313" key="10">
    <source>
        <dbReference type="Proteomes" id="UP000433483"/>
    </source>
</evidence>
<dbReference type="Proteomes" id="UP000441208">
    <property type="component" value="Unassembled WGS sequence"/>
</dbReference>
<dbReference type="Proteomes" id="UP000440732">
    <property type="component" value="Unassembled WGS sequence"/>
</dbReference>
<keyword evidence="10" id="KW-1185">Reference proteome</keyword>